<feature type="region of interest" description="Disordered" evidence="1">
    <location>
        <begin position="336"/>
        <end position="378"/>
    </location>
</feature>
<dbReference type="Proteomes" id="UP000231279">
    <property type="component" value="Unassembled WGS sequence"/>
</dbReference>
<feature type="compositionally biased region" description="Polar residues" evidence="1">
    <location>
        <begin position="357"/>
        <end position="376"/>
    </location>
</feature>
<dbReference type="EMBL" id="NKXS01001138">
    <property type="protein sequence ID" value="PIN20358.1"/>
    <property type="molecule type" value="Genomic_DNA"/>
</dbReference>
<dbReference type="PANTHER" id="PTHR46775">
    <property type="entry name" value="FLOCCULATION PROTEIN (DUF1296)"/>
    <property type="match status" value="1"/>
</dbReference>
<dbReference type="PANTHER" id="PTHR46775:SF1">
    <property type="entry name" value="FLOCCULATION PROTEIN (DUF1296)"/>
    <property type="match status" value="1"/>
</dbReference>
<comment type="caution">
    <text evidence="3">The sequence shown here is derived from an EMBL/GenBank/DDBJ whole genome shotgun (WGS) entry which is preliminary data.</text>
</comment>
<feature type="region of interest" description="Disordered" evidence="1">
    <location>
        <begin position="275"/>
        <end position="298"/>
    </location>
</feature>
<dbReference type="OrthoDB" id="753279at2759"/>
<name>A0A2G9HS48_9LAMI</name>
<keyword evidence="4" id="KW-1185">Reference proteome</keyword>
<evidence type="ECO:0000259" key="2">
    <source>
        <dbReference type="Pfam" id="PF06972"/>
    </source>
</evidence>
<evidence type="ECO:0000313" key="4">
    <source>
        <dbReference type="Proteomes" id="UP000231279"/>
    </source>
</evidence>
<feature type="region of interest" description="Disordered" evidence="1">
    <location>
        <begin position="449"/>
        <end position="495"/>
    </location>
</feature>
<accession>A0A2G9HS48</accession>
<dbReference type="SUPFAM" id="SSF46934">
    <property type="entry name" value="UBA-like"/>
    <property type="match status" value="1"/>
</dbReference>
<dbReference type="InterPro" id="IPR009060">
    <property type="entry name" value="UBA-like_sf"/>
</dbReference>
<evidence type="ECO:0000313" key="3">
    <source>
        <dbReference type="EMBL" id="PIN20358.1"/>
    </source>
</evidence>
<proteinExistence type="predicted"/>
<evidence type="ECO:0000256" key="1">
    <source>
        <dbReference type="SAM" id="MobiDB-lite"/>
    </source>
</evidence>
<feature type="compositionally biased region" description="Basic and acidic residues" evidence="1">
    <location>
        <begin position="74"/>
        <end position="87"/>
    </location>
</feature>
<dbReference type="Pfam" id="PF06972">
    <property type="entry name" value="GIP1_N"/>
    <property type="match status" value="1"/>
</dbReference>
<feature type="region of interest" description="Disordered" evidence="1">
    <location>
        <begin position="69"/>
        <end position="123"/>
    </location>
</feature>
<sequence length="841" mass="90207">MSSGVKGAAASGRVSIPSSVKKTIDDIKEIIGQKHSEDEIYAMLKECSMDPNETAQKLLLLDTFHEVKKKRDRRKENLNKEPAESRWKPGSQAQANRVGRRNYSSRRGSHGAGGGRSLSAVTESSTRYVSEKLVSKAPLATAQDVKKNRASSVARPTTDISYGPSGVSWQSINSLSENHTATGLVNQPNETGLSSITKLEEPLSFSSALDSNESLDALGTRDMQHNEMLGTNNSAISIPSAPAILSSDPVLLPSQNLPLPSSMGAARDEVGNQHTPVELIEDNPTDRKSDSPLQQKMPNDFQGVGKTQYLGSLQTAFSAIGVASVSSPSTNYNGWSQVIGPQNVGPGKEWKPKSTDPSDGQGANTAASSEVSTISVGSHPEMQHTILEKATPELQRNLEELNISSGQHVIIPNHLQVPEVGKLGFYFGSFDGSFGLDTAHNGSIERDKSTLLSESSEATDEPANENTETKHPDHVRSPSQGPEHFSSSEVEVSSSITPEYGEFRQEVAPGSHQHPVVETSSNYNYDLMPSVLSGQLTPFESLESQAHDVPRLPGYVVQQSFDPMRYYSQFYQSGVDGDGRVSPLHSAGATNKYNGNAALVSAQASQPSQEGGAPLVLSTASPVPLVTQAAGVMQSSVTATQQPLPVFRQPTGIHLSHYPPFVPYAPYFSPFYVPPPAIHQFLSNGAFHQQPHGANLYPTPPETTARYSVSQHKQGSNTGNSTQIGVPGNYGQYGLAVGNYNSGSTTAAVTTMLNEDSAASQVKETNIYVSAQQSEGFTPTQPGHRTFTSIFHPGQAVTVATMHPLLQQSQAITNPADMVGPTSGVYQQQQQHTLHNWPGNY</sequence>
<feature type="compositionally biased region" description="Basic residues" evidence="1">
    <location>
        <begin position="98"/>
        <end position="109"/>
    </location>
</feature>
<dbReference type="GO" id="GO:0051082">
    <property type="term" value="F:unfolded protein binding"/>
    <property type="evidence" value="ECO:0007669"/>
    <property type="project" value="TreeGrafter"/>
</dbReference>
<feature type="compositionally biased region" description="Basic and acidic residues" evidence="1">
    <location>
        <begin position="467"/>
        <end position="476"/>
    </location>
</feature>
<organism evidence="3 4">
    <name type="scientific">Handroanthus impetiginosus</name>
    <dbReference type="NCBI Taxonomy" id="429701"/>
    <lineage>
        <taxon>Eukaryota</taxon>
        <taxon>Viridiplantae</taxon>
        <taxon>Streptophyta</taxon>
        <taxon>Embryophyta</taxon>
        <taxon>Tracheophyta</taxon>
        <taxon>Spermatophyta</taxon>
        <taxon>Magnoliopsida</taxon>
        <taxon>eudicotyledons</taxon>
        <taxon>Gunneridae</taxon>
        <taxon>Pentapetalae</taxon>
        <taxon>asterids</taxon>
        <taxon>lamiids</taxon>
        <taxon>Lamiales</taxon>
        <taxon>Bignoniaceae</taxon>
        <taxon>Crescentiina</taxon>
        <taxon>Tabebuia alliance</taxon>
        <taxon>Handroanthus</taxon>
    </lineage>
</organism>
<dbReference type="AlphaFoldDB" id="A0A2G9HS48"/>
<dbReference type="InterPro" id="IPR009719">
    <property type="entry name" value="GIP1_N"/>
</dbReference>
<protein>
    <recommendedName>
        <fullName evidence="2">GBF-interacting protein 1 N-terminal domain-containing protein</fullName>
    </recommendedName>
</protein>
<dbReference type="STRING" id="429701.A0A2G9HS48"/>
<dbReference type="InterPro" id="IPR044277">
    <property type="entry name" value="GIP1"/>
</dbReference>
<gene>
    <name evidence="3" type="ORF">CDL12_06949</name>
</gene>
<reference evidence="4" key="1">
    <citation type="journal article" date="2018" name="Gigascience">
        <title>Genome assembly of the Pink Ipe (Handroanthus impetiginosus, Bignoniaceae), a highly valued, ecologically keystone Neotropical timber forest tree.</title>
        <authorList>
            <person name="Silva-Junior O.B."/>
            <person name="Grattapaglia D."/>
            <person name="Novaes E."/>
            <person name="Collevatti R.G."/>
        </authorList>
    </citation>
    <scope>NUCLEOTIDE SEQUENCE [LARGE SCALE GENOMIC DNA]</scope>
    <source>
        <strain evidence="4">cv. UFG-1</strain>
    </source>
</reference>
<feature type="domain" description="GBF-interacting protein 1 N-terminal" evidence="2">
    <location>
        <begin position="16"/>
        <end position="76"/>
    </location>
</feature>